<dbReference type="GO" id="GO:0007099">
    <property type="term" value="P:centriole replication"/>
    <property type="evidence" value="ECO:0007669"/>
    <property type="project" value="TreeGrafter"/>
</dbReference>
<keyword evidence="2" id="KW-0963">Cytoplasm</keyword>
<evidence type="ECO:0000313" key="9">
    <source>
        <dbReference type="EMBL" id="JAT19355.1"/>
    </source>
</evidence>
<dbReference type="AlphaFoldDB" id="A0A1B6L6U6"/>
<evidence type="ECO:0000256" key="7">
    <source>
        <dbReference type="SAM" id="MobiDB-lite"/>
    </source>
</evidence>
<keyword evidence="5" id="KW-0131">Cell cycle</keyword>
<dbReference type="EMBL" id="GEBQ01020622">
    <property type="protein sequence ID" value="JAT19355.1"/>
    <property type="molecule type" value="Transcribed_RNA"/>
</dbReference>
<feature type="compositionally biased region" description="Polar residues" evidence="7">
    <location>
        <begin position="552"/>
        <end position="566"/>
    </location>
</feature>
<dbReference type="InterPro" id="IPR032396">
    <property type="entry name" value="SAS-6_N"/>
</dbReference>
<reference evidence="9" key="1">
    <citation type="submission" date="2015-11" db="EMBL/GenBank/DDBJ databases">
        <title>De novo transcriptome assembly of four potential Pierce s Disease insect vectors from Arizona vineyards.</title>
        <authorList>
            <person name="Tassone E.E."/>
        </authorList>
    </citation>
    <scope>NUCLEOTIDE SEQUENCE</scope>
</reference>
<gene>
    <name evidence="9" type="ORF">g.8873</name>
</gene>
<dbReference type="GO" id="GO:0005814">
    <property type="term" value="C:centriole"/>
    <property type="evidence" value="ECO:0007669"/>
    <property type="project" value="TreeGrafter"/>
</dbReference>
<dbReference type="InterPro" id="IPR038558">
    <property type="entry name" value="SAS-6_N_sf"/>
</dbReference>
<accession>A0A1B6L6U6</accession>
<dbReference type="PANTHER" id="PTHR44281">
    <property type="entry name" value="SPINDLE ASSEMBLY ABNORMAL PROTEIN 6 HOMOLOG"/>
    <property type="match status" value="1"/>
</dbReference>
<keyword evidence="4" id="KW-0206">Cytoskeleton</keyword>
<evidence type="ECO:0000256" key="5">
    <source>
        <dbReference type="ARBA" id="ARBA00023306"/>
    </source>
</evidence>
<feature type="compositionally biased region" description="Basic and acidic residues" evidence="7">
    <location>
        <begin position="517"/>
        <end position="532"/>
    </location>
</feature>
<comment type="subcellular location">
    <subcellularLocation>
        <location evidence="1">Cytoplasm</location>
        <location evidence="1">Cytoskeleton</location>
        <location evidence="1">Microtubule organizing center</location>
        <location evidence="1">Centrosome</location>
    </subcellularLocation>
</comment>
<keyword evidence="3 6" id="KW-0175">Coiled coil</keyword>
<proteinExistence type="predicted"/>
<dbReference type="Pfam" id="PF16531">
    <property type="entry name" value="SAS-6_N"/>
    <property type="match status" value="1"/>
</dbReference>
<dbReference type="GO" id="GO:0005813">
    <property type="term" value="C:centrosome"/>
    <property type="evidence" value="ECO:0007669"/>
    <property type="project" value="UniProtKB-SubCell"/>
</dbReference>
<protein>
    <recommendedName>
        <fullName evidence="8">Spindle assembly abnormal protein 6 N-terminal domain-containing protein</fullName>
    </recommendedName>
</protein>
<feature type="coiled-coil region" evidence="6">
    <location>
        <begin position="220"/>
        <end position="289"/>
    </location>
</feature>
<sequence>MESIIYRECHELKRKDGAATRRTIVVYKYDSSAQVVRLDVLDESDAFFLYCLKITKEDYLAIQKVQNLTTTLEQLPEAVVLLLQRNKEANSKVYMSVDDTKNAVLNVEIREVNSMRDVVLISLQLHKASMSEIQGRVELVIKTNEERIKLLENSEEELTKKLGKSEERVCRLREDLNNMKENYATLQEEHKHALMLHSKHSESEKEKLVQDLTKSHEEKLGRLCSEKVSLQEQLESLKHEKNVLEKDVSILRTRVREDHFKKESDAKHMQEMERDLLTLRSRIKNMTDHMELINRKYQTMTKVVEETKMLLGVSRRSEEQLKSQLSNFSSRNCHLQEIVDEKTSKLECLNFYVTRLQLQIQQKVADLEVANEKIKNSLNNIMYLKVEQRALSWKVEESRRRELALKQETSELQKQTTATIEGLQKEVEQLKLEKTASKSLEDKLSNLKKLLDAKDSEIGCLKKEINRKTLRDKGETVGTVPYLYNHFLQQSSHPATYGENLRPSLNITAGETNARLSKPDENLEPNHGETVRHPLSSVADKSNTRLGIPERSLSNVANSQDPTNTLPERPKPQQSKSSMPPVQRGITRKK</sequence>
<evidence type="ECO:0000256" key="2">
    <source>
        <dbReference type="ARBA" id="ARBA00022490"/>
    </source>
</evidence>
<organism evidence="9">
    <name type="scientific">Graphocephala atropunctata</name>
    <dbReference type="NCBI Taxonomy" id="36148"/>
    <lineage>
        <taxon>Eukaryota</taxon>
        <taxon>Metazoa</taxon>
        <taxon>Ecdysozoa</taxon>
        <taxon>Arthropoda</taxon>
        <taxon>Hexapoda</taxon>
        <taxon>Insecta</taxon>
        <taxon>Pterygota</taxon>
        <taxon>Neoptera</taxon>
        <taxon>Paraneoptera</taxon>
        <taxon>Hemiptera</taxon>
        <taxon>Auchenorrhyncha</taxon>
        <taxon>Membracoidea</taxon>
        <taxon>Cicadellidae</taxon>
        <taxon>Cicadellinae</taxon>
        <taxon>Cicadellini</taxon>
        <taxon>Graphocephala</taxon>
    </lineage>
</organism>
<dbReference type="PANTHER" id="PTHR44281:SF2">
    <property type="entry name" value="SPINDLE ASSEMBLY ABNORMAL PROTEIN 6 HOMOLOG"/>
    <property type="match status" value="1"/>
</dbReference>
<feature type="coiled-coil region" evidence="6">
    <location>
        <begin position="141"/>
        <end position="196"/>
    </location>
</feature>
<feature type="coiled-coil region" evidence="6">
    <location>
        <begin position="353"/>
        <end position="464"/>
    </location>
</feature>
<feature type="region of interest" description="Disordered" evidence="7">
    <location>
        <begin position="515"/>
        <end position="590"/>
    </location>
</feature>
<feature type="compositionally biased region" description="Low complexity" evidence="7">
    <location>
        <begin position="572"/>
        <end position="581"/>
    </location>
</feature>
<evidence type="ECO:0000256" key="4">
    <source>
        <dbReference type="ARBA" id="ARBA00023212"/>
    </source>
</evidence>
<evidence type="ECO:0000256" key="6">
    <source>
        <dbReference type="SAM" id="Coils"/>
    </source>
</evidence>
<name>A0A1B6L6U6_9HEMI</name>
<feature type="domain" description="Spindle assembly abnormal protein 6 N-terminal" evidence="8">
    <location>
        <begin position="28"/>
        <end position="125"/>
    </location>
</feature>
<evidence type="ECO:0000259" key="8">
    <source>
        <dbReference type="Pfam" id="PF16531"/>
    </source>
</evidence>
<evidence type="ECO:0000256" key="1">
    <source>
        <dbReference type="ARBA" id="ARBA00004300"/>
    </source>
</evidence>
<dbReference type="Gene3D" id="2.170.210.20">
    <property type="entry name" value="Spindle assembly abnormal protein 6, N-terminal domain"/>
    <property type="match status" value="1"/>
</dbReference>
<evidence type="ECO:0000256" key="3">
    <source>
        <dbReference type="ARBA" id="ARBA00023054"/>
    </source>
</evidence>